<gene>
    <name evidence="9" type="primary">rocD1</name>
    <name evidence="9" type="ORF">dnl_11170</name>
</gene>
<dbReference type="GO" id="GO:0030170">
    <property type="term" value="F:pyridoxal phosphate binding"/>
    <property type="evidence" value="ECO:0007669"/>
    <property type="project" value="InterPro"/>
</dbReference>
<dbReference type="Pfam" id="PF00202">
    <property type="entry name" value="Aminotran_3"/>
    <property type="match status" value="1"/>
</dbReference>
<dbReference type="AlphaFoldDB" id="A0A975B4Z6"/>
<dbReference type="EC" id="2.6.1.13" evidence="3"/>
<dbReference type="PIRSF" id="PIRSF000521">
    <property type="entry name" value="Transaminase_4ab_Lys_Orn"/>
    <property type="match status" value="1"/>
</dbReference>
<dbReference type="PANTHER" id="PTHR11986">
    <property type="entry name" value="AMINOTRANSFERASE CLASS III"/>
    <property type="match status" value="1"/>
</dbReference>
<dbReference type="InterPro" id="IPR015424">
    <property type="entry name" value="PyrdxlP-dep_Trfase"/>
</dbReference>
<comment type="pathway">
    <text evidence="2">Amino-acid biosynthesis; L-proline biosynthesis; L-glutamate 5-semialdehyde from L-ornithine: step 1/1.</text>
</comment>
<evidence type="ECO:0000256" key="1">
    <source>
        <dbReference type="ARBA" id="ARBA00001933"/>
    </source>
</evidence>
<evidence type="ECO:0000256" key="5">
    <source>
        <dbReference type="ARBA" id="ARBA00022679"/>
    </source>
</evidence>
<dbReference type="Proteomes" id="UP000663720">
    <property type="component" value="Chromosome"/>
</dbReference>
<dbReference type="RefSeq" id="WP_207690687.1">
    <property type="nucleotide sequence ID" value="NZ_CP061799.1"/>
</dbReference>
<dbReference type="InterPro" id="IPR049704">
    <property type="entry name" value="Aminotrans_3_PPA_site"/>
</dbReference>
<dbReference type="Gene3D" id="3.40.640.10">
    <property type="entry name" value="Type I PLP-dependent aspartate aminotransferase-like (Major domain)"/>
    <property type="match status" value="1"/>
</dbReference>
<evidence type="ECO:0000256" key="6">
    <source>
        <dbReference type="ARBA" id="ARBA00022898"/>
    </source>
</evidence>
<evidence type="ECO:0000256" key="8">
    <source>
        <dbReference type="RuleBase" id="RU003560"/>
    </source>
</evidence>
<sequence length="428" mass="47006">MYDPSLTLNNSKILYSDYSDDEIIQMEELYGAHHYERLKIVVRQAKGCWITDIKGKKYLDCLAAYSAANPGHHHPAIVRALTKALHGNYASVISNVVYTDPLGLFLKKAANFAPQLGPRFGDNGNKVLPKNGGVESVETSIKMARYYGWKQKGIPDGKQEIIIFDKNFHGRMITIISFSSKLKYKQGFGPLTPGFVSVEFGNADAVEKAVNKNTCGILVEPMQGEGGMNIPVPGFLKKLREIADKHDLLLIFDEIQVGLGRTGKRFCFEHDNVVPDGLILGKALSGGLVPLSVFITNSKLMDLAFQKGSDGSTFGGYPLACVAGIAGLNVIEDDNLVESSAVQGQKLMKKIMDIAKHSPHVKEVRGRGLFIGIEVKNNNAMNFCRKLLELGVIVNDSHGHTIRISPPLNINDNEIDFLVQRLKSVLLV</sequence>
<comment type="similarity">
    <text evidence="8">Belongs to the class-III pyridoxal-phosphate-dependent aminotransferase family.</text>
</comment>
<dbReference type="Gene3D" id="3.90.1150.10">
    <property type="entry name" value="Aspartate Aminotransferase, domain 1"/>
    <property type="match status" value="1"/>
</dbReference>
<keyword evidence="4 9" id="KW-0032">Aminotransferase</keyword>
<dbReference type="InterPro" id="IPR015421">
    <property type="entry name" value="PyrdxlP-dep_Trfase_major"/>
</dbReference>
<keyword evidence="5" id="KW-0808">Transferase</keyword>
<dbReference type="SUPFAM" id="SSF53383">
    <property type="entry name" value="PLP-dependent transferases"/>
    <property type="match status" value="1"/>
</dbReference>
<evidence type="ECO:0000313" key="9">
    <source>
        <dbReference type="EMBL" id="QTA78873.1"/>
    </source>
</evidence>
<evidence type="ECO:0000313" key="10">
    <source>
        <dbReference type="Proteomes" id="UP000663720"/>
    </source>
</evidence>
<dbReference type="PANTHER" id="PTHR11986:SF18">
    <property type="entry name" value="ORNITHINE AMINOTRANSFERASE, MITOCHONDRIAL"/>
    <property type="match status" value="1"/>
</dbReference>
<protein>
    <recommendedName>
        <fullName evidence="3">ornithine aminotransferase</fullName>
        <ecNumber evidence="3">2.6.1.13</ecNumber>
    </recommendedName>
    <alternativeName>
        <fullName evidence="7">Ornithine--oxo-acid aminotransferase</fullName>
    </alternativeName>
</protein>
<name>A0A975B4Z6_9BACT</name>
<dbReference type="GO" id="GO:0042802">
    <property type="term" value="F:identical protein binding"/>
    <property type="evidence" value="ECO:0007669"/>
    <property type="project" value="TreeGrafter"/>
</dbReference>
<dbReference type="InterPro" id="IPR050103">
    <property type="entry name" value="Class-III_PLP-dep_AT"/>
</dbReference>
<evidence type="ECO:0000256" key="7">
    <source>
        <dbReference type="ARBA" id="ARBA00030587"/>
    </source>
</evidence>
<proteinExistence type="inferred from homology"/>
<evidence type="ECO:0000256" key="3">
    <source>
        <dbReference type="ARBA" id="ARBA00012924"/>
    </source>
</evidence>
<dbReference type="CDD" id="cd00610">
    <property type="entry name" value="OAT_like"/>
    <property type="match status" value="1"/>
</dbReference>
<evidence type="ECO:0000256" key="2">
    <source>
        <dbReference type="ARBA" id="ARBA00004998"/>
    </source>
</evidence>
<dbReference type="EMBL" id="CP061799">
    <property type="protein sequence ID" value="QTA78873.1"/>
    <property type="molecule type" value="Genomic_DNA"/>
</dbReference>
<dbReference type="KEGG" id="dli:dnl_11170"/>
<dbReference type="InterPro" id="IPR005814">
    <property type="entry name" value="Aminotrans_3"/>
</dbReference>
<keyword evidence="10" id="KW-1185">Reference proteome</keyword>
<keyword evidence="6 8" id="KW-0663">Pyridoxal phosphate</keyword>
<comment type="cofactor">
    <cofactor evidence="1">
        <name>pyridoxal 5'-phosphate</name>
        <dbReference type="ChEBI" id="CHEBI:597326"/>
    </cofactor>
</comment>
<dbReference type="FunFam" id="3.40.640.10:FF:000011">
    <property type="entry name" value="Ornithine aminotransferase"/>
    <property type="match status" value="1"/>
</dbReference>
<dbReference type="GO" id="GO:0004587">
    <property type="term" value="F:ornithine aminotransferase activity"/>
    <property type="evidence" value="ECO:0007669"/>
    <property type="project" value="UniProtKB-EC"/>
</dbReference>
<accession>A0A975B4Z6</accession>
<dbReference type="PROSITE" id="PS00600">
    <property type="entry name" value="AA_TRANSFER_CLASS_3"/>
    <property type="match status" value="1"/>
</dbReference>
<organism evidence="9 10">
    <name type="scientific">Desulfonema limicola</name>
    <dbReference type="NCBI Taxonomy" id="45656"/>
    <lineage>
        <taxon>Bacteria</taxon>
        <taxon>Pseudomonadati</taxon>
        <taxon>Thermodesulfobacteriota</taxon>
        <taxon>Desulfobacteria</taxon>
        <taxon>Desulfobacterales</taxon>
        <taxon>Desulfococcaceae</taxon>
        <taxon>Desulfonema</taxon>
    </lineage>
</organism>
<reference evidence="9" key="1">
    <citation type="journal article" date="2021" name="Microb. Physiol.">
        <title>Proteogenomic Insights into the Physiology of Marine, Sulfate-Reducing, Filamentous Desulfonema limicola and Desulfonema magnum.</title>
        <authorList>
            <person name="Schnaars V."/>
            <person name="Wohlbrand L."/>
            <person name="Scheve S."/>
            <person name="Hinrichs C."/>
            <person name="Reinhardt R."/>
            <person name="Rabus R."/>
        </authorList>
    </citation>
    <scope>NUCLEOTIDE SEQUENCE</scope>
    <source>
        <strain evidence="9">5ac10</strain>
    </source>
</reference>
<dbReference type="InterPro" id="IPR015422">
    <property type="entry name" value="PyrdxlP-dep_Trfase_small"/>
</dbReference>
<evidence type="ECO:0000256" key="4">
    <source>
        <dbReference type="ARBA" id="ARBA00022576"/>
    </source>
</evidence>